<reference evidence="2 3" key="1">
    <citation type="submission" date="2022-01" db="EMBL/GenBank/DDBJ databases">
        <title>Alkalihalobacillus sp. EGI L200015, a novel bacterium isolated from a salt lake sediment.</title>
        <authorList>
            <person name="Gao L."/>
            <person name="Fang B.-Z."/>
            <person name="Li W.-J."/>
        </authorList>
    </citation>
    <scope>NUCLEOTIDE SEQUENCE [LARGE SCALE GENOMIC DNA]</scope>
    <source>
        <strain evidence="2 3">KCTC 12718</strain>
    </source>
</reference>
<protein>
    <submittedName>
        <fullName evidence="2">GNAT family N-acetyltransferase</fullName>
    </submittedName>
</protein>
<dbReference type="PANTHER" id="PTHR43415">
    <property type="entry name" value="SPERMIDINE N(1)-ACETYLTRANSFERASE"/>
    <property type="match status" value="1"/>
</dbReference>
<keyword evidence="3" id="KW-1185">Reference proteome</keyword>
<gene>
    <name evidence="2" type="ORF">L2716_08190</name>
</gene>
<evidence type="ECO:0000259" key="1">
    <source>
        <dbReference type="PROSITE" id="PS51186"/>
    </source>
</evidence>
<organism evidence="2 3">
    <name type="scientific">Pseudalkalibacillus berkeleyi</name>
    <dbReference type="NCBI Taxonomy" id="1069813"/>
    <lineage>
        <taxon>Bacteria</taxon>
        <taxon>Bacillati</taxon>
        <taxon>Bacillota</taxon>
        <taxon>Bacilli</taxon>
        <taxon>Bacillales</taxon>
        <taxon>Fictibacillaceae</taxon>
        <taxon>Pseudalkalibacillus</taxon>
    </lineage>
</organism>
<name>A0ABS9H1M5_9BACL</name>
<dbReference type="PANTHER" id="PTHR43415:SF3">
    <property type="entry name" value="GNAT-FAMILY ACETYLTRANSFERASE"/>
    <property type="match status" value="1"/>
</dbReference>
<dbReference type="CDD" id="cd04301">
    <property type="entry name" value="NAT_SF"/>
    <property type="match status" value="1"/>
</dbReference>
<dbReference type="RefSeq" id="WP_236333514.1">
    <property type="nucleotide sequence ID" value="NZ_JAKIJS010000001.1"/>
</dbReference>
<accession>A0ABS9H1M5</accession>
<dbReference type="Proteomes" id="UP001649381">
    <property type="component" value="Unassembled WGS sequence"/>
</dbReference>
<dbReference type="PROSITE" id="PS51186">
    <property type="entry name" value="GNAT"/>
    <property type="match status" value="1"/>
</dbReference>
<dbReference type="Gene3D" id="3.40.630.30">
    <property type="match status" value="1"/>
</dbReference>
<dbReference type="SUPFAM" id="SSF55729">
    <property type="entry name" value="Acyl-CoA N-acyltransferases (Nat)"/>
    <property type="match status" value="1"/>
</dbReference>
<evidence type="ECO:0000313" key="3">
    <source>
        <dbReference type="Proteomes" id="UP001649381"/>
    </source>
</evidence>
<feature type="domain" description="N-acetyltransferase" evidence="1">
    <location>
        <begin position="3"/>
        <end position="173"/>
    </location>
</feature>
<comment type="caution">
    <text evidence="2">The sequence shown here is derived from an EMBL/GenBank/DDBJ whole genome shotgun (WGS) entry which is preliminary data.</text>
</comment>
<dbReference type="EMBL" id="JAKIJS010000001">
    <property type="protein sequence ID" value="MCF6137707.1"/>
    <property type="molecule type" value="Genomic_DNA"/>
</dbReference>
<dbReference type="InterPro" id="IPR016181">
    <property type="entry name" value="Acyl_CoA_acyltransferase"/>
</dbReference>
<dbReference type="InterPro" id="IPR000182">
    <property type="entry name" value="GNAT_dom"/>
</dbReference>
<evidence type="ECO:0000313" key="2">
    <source>
        <dbReference type="EMBL" id="MCF6137707.1"/>
    </source>
</evidence>
<sequence>MKVHFRRLTEPDFNHMEVFNRWENDTSLVPLIRPNPNKEALEQQVQTTVDEMKQRLEHQIIFLIYLDDKLIGEMNYMVDPAHLYKQVKGTAWIGITIGEPEGRGKGIGYQAIQFLEKQIKQAGLNRIELGVFEFNDQAQHLYRKLGYKEIARIKDFTYWQDQMWYDIRMEKYV</sequence>
<dbReference type="Pfam" id="PF00583">
    <property type="entry name" value="Acetyltransf_1"/>
    <property type="match status" value="1"/>
</dbReference>
<proteinExistence type="predicted"/>